<dbReference type="InterPro" id="IPR011613">
    <property type="entry name" value="GH15-like"/>
</dbReference>
<keyword evidence="5" id="KW-0119">Carbohydrate metabolism</keyword>
<evidence type="ECO:0000313" key="11">
    <source>
        <dbReference type="Proteomes" id="UP000469890"/>
    </source>
</evidence>
<dbReference type="InterPro" id="IPR008928">
    <property type="entry name" value="6-hairpin_glycosidase_sf"/>
</dbReference>
<evidence type="ECO:0000256" key="6">
    <source>
        <dbReference type="SAM" id="MobiDB-lite"/>
    </source>
</evidence>
<dbReference type="PROSITE" id="PS52031">
    <property type="entry name" value="GG_LECTIN"/>
    <property type="match status" value="1"/>
</dbReference>
<feature type="domain" description="Phosphorylase b kinase regulatory subunit alpha/beta C-terminal" evidence="9">
    <location>
        <begin position="1246"/>
        <end position="1413"/>
    </location>
</feature>
<evidence type="ECO:0000256" key="5">
    <source>
        <dbReference type="ARBA" id="ARBA00023277"/>
    </source>
</evidence>
<feature type="domain" description="ILEI/PANDER" evidence="8">
    <location>
        <begin position="1119"/>
        <end position="1209"/>
    </location>
</feature>
<dbReference type="GO" id="GO:0005964">
    <property type="term" value="C:phosphorylase kinase complex"/>
    <property type="evidence" value="ECO:0007669"/>
    <property type="project" value="TreeGrafter"/>
</dbReference>
<dbReference type="InterPro" id="IPR045583">
    <property type="entry name" value="KPBA/B_C"/>
</dbReference>
<feature type="region of interest" description="Disordered" evidence="6">
    <location>
        <begin position="706"/>
        <end position="745"/>
    </location>
</feature>
<dbReference type="Gene3D" id="1.50.10.10">
    <property type="match status" value="1"/>
</dbReference>
<evidence type="ECO:0000259" key="7">
    <source>
        <dbReference type="Pfam" id="PF00723"/>
    </source>
</evidence>
<organism evidence="10 11">
    <name type="scientific">Mucor circinelloides f. lusitanicus</name>
    <name type="common">Mucor racemosus var. lusitanicus</name>
    <dbReference type="NCBI Taxonomy" id="29924"/>
    <lineage>
        <taxon>Eukaryota</taxon>
        <taxon>Fungi</taxon>
        <taxon>Fungi incertae sedis</taxon>
        <taxon>Mucoromycota</taxon>
        <taxon>Mucoromycotina</taxon>
        <taxon>Mucoromycetes</taxon>
        <taxon>Mucorales</taxon>
        <taxon>Mucorineae</taxon>
        <taxon>Mucoraceae</taxon>
        <taxon>Mucor</taxon>
    </lineage>
</organism>
<dbReference type="PANTHER" id="PTHR10749:SF8">
    <property type="entry name" value="PHOSPHORYLASE B KINASE REGULATORY SUBUNIT BETA"/>
    <property type="match status" value="1"/>
</dbReference>
<dbReference type="GO" id="GO:0016787">
    <property type="term" value="F:hydrolase activity"/>
    <property type="evidence" value="ECO:0007669"/>
    <property type="project" value="UniProtKB-KW"/>
</dbReference>
<comment type="pathway">
    <text evidence="1">Glycan biosynthesis; glycogen metabolism.</text>
</comment>
<dbReference type="InterPro" id="IPR012341">
    <property type="entry name" value="6hp_glycosidase-like_sf"/>
</dbReference>
<comment type="similarity">
    <text evidence="2">Belongs to the phosphorylase b kinase regulatory chain family.</text>
</comment>
<feature type="domain" description="GH15-like" evidence="7">
    <location>
        <begin position="12"/>
        <end position="994"/>
    </location>
</feature>
<dbReference type="Proteomes" id="UP000469890">
    <property type="component" value="Unassembled WGS sequence"/>
</dbReference>
<feature type="region of interest" description="Disordered" evidence="6">
    <location>
        <begin position="780"/>
        <end position="831"/>
    </location>
</feature>
<evidence type="ECO:0000256" key="1">
    <source>
        <dbReference type="ARBA" id="ARBA00005131"/>
    </source>
</evidence>
<keyword evidence="4" id="KW-0112">Calmodulin-binding</keyword>
<evidence type="ECO:0000259" key="8">
    <source>
        <dbReference type="Pfam" id="PF15711"/>
    </source>
</evidence>
<accession>A0A8H4B6G9</accession>
<name>A0A8H4B6G9_MUCCL</name>
<dbReference type="InterPro" id="IPR039477">
    <property type="entry name" value="ILEI/PANDER_dom"/>
</dbReference>
<dbReference type="PANTHER" id="PTHR10749">
    <property type="entry name" value="PHOSPHORYLASE B KINASE REGULATORY SUBUNIT"/>
    <property type="match status" value="1"/>
</dbReference>
<sequence length="1429" mass="161118">MTISSRQYTQERLDYYYKVINKTIIAKQNASSGLMPASTAITSHGDYTDAWVRDNVYSIYAVYGLALAYKRLDDNTGRAFELQYSVVKLMRGLLFAMMRQSAKVEKFKQTQSLEHSLHAKYNTQTGETVVGDFEWGHLQIDATSFFLLALADMTSGGFNIIYSQDEVDFVQNLVFYIERAYRTPDYGIWERGNKINHGQPELNSSSIGMAVAALRAINGVNLFGARGGPSSVIHVLPDELTRNATTLHSFLPRESNSKEIDGSVLSIIGFPAFAVDDPELIQRTRDEAIKKLEGKYGMKRFLRDGHQTTVEDTSRLYYDPNELKVFEDIESEWPLFFTYMVLEGLFTGDLEQAENYRQKLQPLIVDSATMAVPLPSKSTSSSSSSHHHHARSDSIPLNHIRDDTDNEDDDEEAIHVPLLPELYYVPAESIHAEKENPHSQKRVPNENVPLVWALSLYFLGGLITEDLLSPSEVDPLGRRFNSTKMVKDTMIQIVLLSEDQQLQTALSTYGLETQTLDQISTTTTVLPPQALVDVYGGLGLNSKMEMTGRPKRPIGVLGTSRFYKIQGQTYAFTPHFMDNNEFYINADPDYLVSEFENELTFTKKNWYYPGRPTMVVLLSHGLLGTTKESSNILLSNSADASKKNLLNFFTNLRGGYACEGNVRVKLCRLAETINTSNIQSLDFLINKPEVNWKRILRVAHASRTHKKKLGYNEHKTQASTPGHRTPGGDLMSGGRTPKRKNTTFYGKSLASPLDKLHDENYFDQLATALSQLKANAEQQQFKLKSHETTSSKQPALSESPTSGIFTPGSTTNKTGSVPKQNPDQSGSPHEMLSLTLGDASQFDQAVESLRASVNLYDQIDLLQYMVSCRPMSYYVEALETTILELLEEVYLKSKKSKYWSIARQAAGLLHKNVPSLTINITDLVIRQKQVSIGSGPQEYLISMPVAPDTLNKMISEHCTDDVREGPVVQEIIIYLGNLIRTQPDMFEGILRLRTHYIIIALREEISRINHSDEEESVEHLMQLSPFELESLLFTVLSGPHLCRMNNLVVRDRPGGFLMLSTNNSVYKSDKKTTDDNAYIPLISDTQNNSLSIKAQSGGYFSGNFAKVEINGTVMEANSRGIHVWAIDRSQNSILERASFDTHISVEESRAFVQFIHSIANGIVIVIASKDEFIENLTHEAIATLQQLGSTKITDVQYRDSYVFIGEKGDTIEHIVEGHQLSKEGPTELIEKTYDLDNALANNQHVQITMENLHNFFPNANGRWLRRRKNDGALNRVPSSNFFPQVWSILDKSKGLCIRNHSLPRDPIVLEKTPEEFNFALAVESFLGWFTDPAERQVAVEVLSVIYQQQQQNQQQCDVWYDLPAIINRAIEKFWQKWIERNTSIIERGGPVFEHGSSYHQHADLARKLFFDLPLDGTESTSTYIKSSLI</sequence>
<dbReference type="Pfam" id="PF15711">
    <property type="entry name" value="ILEI"/>
    <property type="match status" value="1"/>
</dbReference>
<feature type="compositionally biased region" description="Polar residues" evidence="6">
    <location>
        <begin position="790"/>
        <end position="827"/>
    </location>
</feature>
<dbReference type="InterPro" id="IPR008734">
    <property type="entry name" value="PHK_A/B_su"/>
</dbReference>
<dbReference type="UniPathway" id="UPA00163"/>
<dbReference type="SUPFAM" id="SSF48208">
    <property type="entry name" value="Six-hairpin glycosidases"/>
    <property type="match status" value="1"/>
</dbReference>
<gene>
    <name evidence="10" type="ORF">FB192DRAFT_1315246</name>
</gene>
<comment type="caution">
    <text evidence="10">The sequence shown here is derived from an EMBL/GenBank/DDBJ whole genome shotgun (WGS) entry which is preliminary data.</text>
</comment>
<dbReference type="GO" id="GO:0005977">
    <property type="term" value="P:glycogen metabolic process"/>
    <property type="evidence" value="ECO:0007669"/>
    <property type="project" value="UniProtKB-UniPathway"/>
</dbReference>
<evidence type="ECO:0000256" key="4">
    <source>
        <dbReference type="ARBA" id="ARBA00022860"/>
    </source>
</evidence>
<reference evidence="10 11" key="1">
    <citation type="submission" date="2019-09" db="EMBL/GenBank/DDBJ databases">
        <authorList>
            <consortium name="DOE Joint Genome Institute"/>
            <person name="Mondo S.J."/>
            <person name="Navarro-Mendoza M.I."/>
            <person name="Perez-Arques C."/>
            <person name="Panchal S."/>
            <person name="Nicolas F.E."/>
            <person name="Ganguly P."/>
            <person name="Pangilinan J."/>
            <person name="Grigoriev I."/>
            <person name="Heitman J."/>
            <person name="Sanya K."/>
            <person name="Garre V."/>
        </authorList>
    </citation>
    <scope>NUCLEOTIDE SEQUENCE [LARGE SCALE GENOMIC DNA]</scope>
    <source>
        <strain evidence="10 11">MU402</strain>
    </source>
</reference>
<dbReference type="Pfam" id="PF00723">
    <property type="entry name" value="Glyco_hydro_15"/>
    <property type="match status" value="1"/>
</dbReference>
<proteinExistence type="inferred from homology"/>
<keyword evidence="3" id="KW-0321">Glycogen metabolism</keyword>
<dbReference type="EMBL" id="JAAECE010000013">
    <property type="protein sequence ID" value="KAF1796319.1"/>
    <property type="molecule type" value="Genomic_DNA"/>
</dbReference>
<evidence type="ECO:0000256" key="3">
    <source>
        <dbReference type="ARBA" id="ARBA00022600"/>
    </source>
</evidence>
<evidence type="ECO:0000256" key="2">
    <source>
        <dbReference type="ARBA" id="ARBA00007128"/>
    </source>
</evidence>
<evidence type="ECO:0000259" key="9">
    <source>
        <dbReference type="Pfam" id="PF19292"/>
    </source>
</evidence>
<evidence type="ECO:0000313" key="10">
    <source>
        <dbReference type="EMBL" id="KAF1796319.1"/>
    </source>
</evidence>
<keyword evidence="10" id="KW-0378">Hydrolase</keyword>
<feature type="region of interest" description="Disordered" evidence="6">
    <location>
        <begin position="374"/>
        <end position="410"/>
    </location>
</feature>
<protein>
    <submittedName>
        <fullName evidence="10">Glycosyl hydrolases family 15-domain-containing protein</fullName>
    </submittedName>
</protein>
<dbReference type="Pfam" id="PF19292">
    <property type="entry name" value="KPBB_C"/>
    <property type="match status" value="1"/>
</dbReference>
<dbReference type="GO" id="GO:0005516">
    <property type="term" value="F:calmodulin binding"/>
    <property type="evidence" value="ECO:0007669"/>
    <property type="project" value="UniProtKB-KW"/>
</dbReference>